<comment type="subcellular location">
    <subcellularLocation>
        <location evidence="1">Periplasm</location>
    </subcellularLocation>
</comment>
<dbReference type="InterPro" id="IPR039424">
    <property type="entry name" value="SBP_5"/>
</dbReference>
<dbReference type="InterPro" id="IPR000914">
    <property type="entry name" value="SBP_5_dom"/>
</dbReference>
<accession>A0ABS4E197</accession>
<gene>
    <name evidence="6" type="ORF">J2Z17_003160</name>
</gene>
<comment type="caution">
    <text evidence="6">The sequence shown here is derived from an EMBL/GenBank/DDBJ whole genome shotgun (WGS) entry which is preliminary data.</text>
</comment>
<dbReference type="PANTHER" id="PTHR30290">
    <property type="entry name" value="PERIPLASMIC BINDING COMPONENT OF ABC TRANSPORTER"/>
    <property type="match status" value="1"/>
</dbReference>
<evidence type="ECO:0000256" key="2">
    <source>
        <dbReference type="ARBA" id="ARBA00005695"/>
    </source>
</evidence>
<feature type="domain" description="Solute-binding protein family 5" evidence="5">
    <location>
        <begin position="113"/>
        <end position="526"/>
    </location>
</feature>
<evidence type="ECO:0000313" key="6">
    <source>
        <dbReference type="EMBL" id="MBP1851712.1"/>
    </source>
</evidence>
<dbReference type="InterPro" id="IPR030678">
    <property type="entry name" value="Peptide/Ni-bd"/>
</dbReference>
<sequence>MRFATRLVLCLVTSLAAGLGPVLPAAGQEPVFHHGIALDHALKYPVGFKQFDYVNPDAPKGGTLRLTSTGTFDTFNPILDKGELAPGLTYGRSYVFETLMQQSEDEINTSYGLLAEGVSFPKDISSATFRLRKEARFADGTPVTPEDVIFSFEKIKDLQPLFTAYYSHVKSAEKTGERDVTFHFDQTGNRELPAIVGEFAVVSRKWWEGKDANGNQRDIARTTLEPVMGSGPYKIADFRAGATVRYELRDDYWGKDLNLNVGTHNFKAVDYTMYGDRDVEFDAFRGGNSDFRVETQAARWATQYDFPAIQDGRVIKEEVKGPLRATGIMQGLFPNMRRDLFKDERVREALNYALDFEMLNKTVFYGAYKRIDSYFWNTELASSGLPSGKELDILNTVKDKVPPDVFTTPYTNPVGGTPQAERENLRKAIQLLKQAGYEIRGTQMVNAKTGKPLSFELLLSSSALEVVALPYRQILRKIGIDMSVRTVDAAQYQNRIRSFDYDMTWMVVAQTLSPGNEQRDMWGSQAAGREGSKNYAGISDSGVDALVDKVIFATDRDELVAATHALDRVLLAHHYVIPLYYSDTSRIAYSSTLHHPAELPKYGTGFPDTWWYAPSR</sequence>
<reference evidence="6 7" key="1">
    <citation type="submission" date="2021-03" db="EMBL/GenBank/DDBJ databases">
        <title>Genomic Encyclopedia of Type Strains, Phase IV (KMG-IV): sequencing the most valuable type-strain genomes for metagenomic binning, comparative biology and taxonomic classification.</title>
        <authorList>
            <person name="Goeker M."/>
        </authorList>
    </citation>
    <scope>NUCLEOTIDE SEQUENCE [LARGE SCALE GENOMIC DNA]</scope>
    <source>
        <strain evidence="6 7">DSM 21600</strain>
    </source>
</reference>
<evidence type="ECO:0000256" key="4">
    <source>
        <dbReference type="SAM" id="SignalP"/>
    </source>
</evidence>
<dbReference type="CDD" id="cd08497">
    <property type="entry name" value="MbnE-like"/>
    <property type="match status" value="1"/>
</dbReference>
<comment type="similarity">
    <text evidence="2">Belongs to the bacterial solute-binding protein 5 family.</text>
</comment>
<dbReference type="PANTHER" id="PTHR30290:SF64">
    <property type="entry name" value="ABC TRANSPORTER PERIPLASMIC BINDING PROTEIN"/>
    <property type="match status" value="1"/>
</dbReference>
<feature type="signal peptide" evidence="4">
    <location>
        <begin position="1"/>
        <end position="25"/>
    </location>
</feature>
<dbReference type="PIRSF" id="PIRSF002741">
    <property type="entry name" value="MppA"/>
    <property type="match status" value="1"/>
</dbReference>
<evidence type="ECO:0000256" key="1">
    <source>
        <dbReference type="ARBA" id="ARBA00004418"/>
    </source>
</evidence>
<keyword evidence="3 4" id="KW-0732">Signal</keyword>
<dbReference type="Gene3D" id="3.40.190.10">
    <property type="entry name" value="Periplasmic binding protein-like II"/>
    <property type="match status" value="1"/>
</dbReference>
<keyword evidence="7" id="KW-1185">Reference proteome</keyword>
<feature type="chain" id="PRO_5045604385" evidence="4">
    <location>
        <begin position="26"/>
        <end position="616"/>
    </location>
</feature>
<evidence type="ECO:0000259" key="5">
    <source>
        <dbReference type="Pfam" id="PF00496"/>
    </source>
</evidence>
<name>A0ABS4E197_9HYPH</name>
<evidence type="ECO:0000256" key="3">
    <source>
        <dbReference type="ARBA" id="ARBA00022729"/>
    </source>
</evidence>
<dbReference type="Proteomes" id="UP000759443">
    <property type="component" value="Unassembled WGS sequence"/>
</dbReference>
<dbReference type="EMBL" id="JAGGJU010000008">
    <property type="protein sequence ID" value="MBP1851712.1"/>
    <property type="molecule type" value="Genomic_DNA"/>
</dbReference>
<dbReference type="Gene3D" id="3.10.105.10">
    <property type="entry name" value="Dipeptide-binding Protein, Domain 3"/>
    <property type="match status" value="1"/>
</dbReference>
<evidence type="ECO:0000313" key="7">
    <source>
        <dbReference type="Proteomes" id="UP000759443"/>
    </source>
</evidence>
<organism evidence="6 7">
    <name type="scientific">Rhizobium halophytocola</name>
    <dbReference type="NCBI Taxonomy" id="735519"/>
    <lineage>
        <taxon>Bacteria</taxon>
        <taxon>Pseudomonadati</taxon>
        <taxon>Pseudomonadota</taxon>
        <taxon>Alphaproteobacteria</taxon>
        <taxon>Hyphomicrobiales</taxon>
        <taxon>Rhizobiaceae</taxon>
        <taxon>Rhizobium/Agrobacterium group</taxon>
        <taxon>Rhizobium</taxon>
    </lineage>
</organism>
<dbReference type="Pfam" id="PF00496">
    <property type="entry name" value="SBP_bac_5"/>
    <property type="match status" value="1"/>
</dbReference>
<dbReference type="SUPFAM" id="SSF53850">
    <property type="entry name" value="Periplasmic binding protein-like II"/>
    <property type="match status" value="1"/>
</dbReference>
<protein>
    <submittedName>
        <fullName evidence="6">Microcin C transport system substrate-binding protein</fullName>
    </submittedName>
</protein>
<proteinExistence type="inferred from homology"/>
<dbReference type="RefSeq" id="WP_209946559.1">
    <property type="nucleotide sequence ID" value="NZ_JAGGJU010000008.1"/>
</dbReference>